<dbReference type="Pfam" id="PF20182">
    <property type="entry name" value="DUF6545"/>
    <property type="match status" value="1"/>
</dbReference>
<evidence type="ECO:0000313" key="3">
    <source>
        <dbReference type="Proteomes" id="UP000036334"/>
    </source>
</evidence>
<name>A0A0I9V3L8_9MYCO</name>
<sequence>MEARLDQSPKTVLELHQTIIEIRDALLFLRPYFREITLEEEARFVDRYVVPTGQRDVAIQALQIAKAVHAKGTGARPEPIDAAMVRMPCATDLGQETAELIQLCQWWPSAQAAIHQPIPEHPERVGGS</sequence>
<accession>A0A0I9V3L8</accession>
<feature type="domain" description="DUF6545" evidence="1">
    <location>
        <begin position="10"/>
        <end position="109"/>
    </location>
</feature>
<proteinExistence type="predicted"/>
<comment type="caution">
    <text evidence="2">The sequence shown here is derived from an EMBL/GenBank/DDBJ whole genome shotgun (WGS) entry which is preliminary data.</text>
</comment>
<dbReference type="STRING" id="1202450.B586_10915"/>
<evidence type="ECO:0000313" key="2">
    <source>
        <dbReference type="EMBL" id="KLO38152.1"/>
    </source>
</evidence>
<dbReference type="Proteomes" id="UP000036334">
    <property type="component" value="Unassembled WGS sequence"/>
</dbReference>
<reference evidence="2 3" key="1">
    <citation type="submission" date="2015-05" db="EMBL/GenBank/DDBJ databases">
        <title>Genome sequence of Mycobacterium haemophilum.</title>
        <authorList>
            <person name="Greninger A.L."/>
            <person name="Cunningham G."/>
            <person name="Miller S."/>
        </authorList>
    </citation>
    <scope>NUCLEOTIDE SEQUENCE [LARGE SCALE GENOMIC DNA]</scope>
    <source>
        <strain evidence="3">UC1</strain>
    </source>
</reference>
<gene>
    <name evidence="2" type="ORF">ABH38_06165</name>
</gene>
<dbReference type="PATRIC" id="fig|29311.18.peg.2001"/>
<dbReference type="EMBL" id="LDPR01000003">
    <property type="protein sequence ID" value="KLO38152.1"/>
    <property type="molecule type" value="Genomic_DNA"/>
</dbReference>
<protein>
    <recommendedName>
        <fullName evidence="1">DUF6545 domain-containing protein</fullName>
    </recommendedName>
</protein>
<organism evidence="2 3">
    <name type="scientific">Mycobacterium haemophilum</name>
    <dbReference type="NCBI Taxonomy" id="29311"/>
    <lineage>
        <taxon>Bacteria</taxon>
        <taxon>Bacillati</taxon>
        <taxon>Actinomycetota</taxon>
        <taxon>Actinomycetes</taxon>
        <taxon>Mycobacteriales</taxon>
        <taxon>Mycobacteriaceae</taxon>
        <taxon>Mycobacterium</taxon>
    </lineage>
</organism>
<dbReference type="AlphaFoldDB" id="A0A0I9V3L8"/>
<dbReference type="RefSeq" id="WP_047313737.1">
    <property type="nucleotide sequence ID" value="NZ_LDPQ01000002.1"/>
</dbReference>
<keyword evidence="3" id="KW-1185">Reference proteome</keyword>
<evidence type="ECO:0000259" key="1">
    <source>
        <dbReference type="Pfam" id="PF20182"/>
    </source>
</evidence>
<dbReference type="InterPro" id="IPR046675">
    <property type="entry name" value="DUF6545"/>
</dbReference>